<evidence type="ECO:0000256" key="4">
    <source>
        <dbReference type="ARBA" id="ARBA00022801"/>
    </source>
</evidence>
<sequence>MSYLRCFRFILRQNLEKFQSLGFCFYIWDVNYLGIDYGEHRVGIAFADSEMKWAFARETIDQKKTDLMTRLSELVKLNKIDIFVVGMPYRPDGRKDGKNVVVEEFVRKLAERFPEIPIKTEDEAYTSVAALQETSYLKKKKKQQDKGLVDRLAAQHILQSYLDNC</sequence>
<protein>
    <recommendedName>
        <fullName evidence="5">Putative pre-16S rRNA nuclease</fullName>
        <ecNumber evidence="5">3.1.-.-</ecNumber>
    </recommendedName>
</protein>
<reference evidence="7 8" key="1">
    <citation type="submission" date="2017-11" db="EMBL/GenBank/DDBJ databases">
        <title>Animal gut microbial communities from fecal samples from Wisconsin, USA.</title>
        <authorList>
            <person name="Neumann A."/>
        </authorList>
    </citation>
    <scope>NUCLEOTIDE SEQUENCE [LARGE SCALE GENOMIC DNA]</scope>
    <source>
        <strain evidence="7 8">UWS3</strain>
    </source>
</reference>
<dbReference type="GO" id="GO:0005829">
    <property type="term" value="C:cytosol"/>
    <property type="evidence" value="ECO:0007669"/>
    <property type="project" value="TreeGrafter"/>
</dbReference>
<comment type="function">
    <text evidence="5">Could be a nuclease involved in processing of the 5'-end of pre-16S rRNA.</text>
</comment>
<feature type="domain" description="YqgF/RNase H-like" evidence="6">
    <location>
        <begin position="30"/>
        <end position="130"/>
    </location>
</feature>
<keyword evidence="8" id="KW-1185">Reference proteome</keyword>
<keyword evidence="4 5" id="KW-0378">Hydrolase</keyword>
<comment type="subcellular location">
    <subcellularLocation>
        <location evidence="5">Cytoplasm</location>
    </subcellularLocation>
</comment>
<evidence type="ECO:0000256" key="1">
    <source>
        <dbReference type="ARBA" id="ARBA00022490"/>
    </source>
</evidence>
<evidence type="ECO:0000259" key="6">
    <source>
        <dbReference type="SMART" id="SM00732"/>
    </source>
</evidence>
<dbReference type="PANTHER" id="PTHR33317">
    <property type="entry name" value="POLYNUCLEOTIDYL TRANSFERASE, RIBONUCLEASE H-LIKE SUPERFAMILY PROTEIN"/>
    <property type="match status" value="1"/>
</dbReference>
<dbReference type="HAMAP" id="MF_00651">
    <property type="entry name" value="Nuclease_YqgF"/>
    <property type="match status" value="1"/>
</dbReference>
<comment type="similarity">
    <text evidence="5">Belongs to the YqgF HJR family.</text>
</comment>
<accession>A0A2M9A9V8</accession>
<dbReference type="InterPro" id="IPR006641">
    <property type="entry name" value="YqgF/RNaseH-like_dom"/>
</dbReference>
<keyword evidence="2 5" id="KW-0690">Ribosome biogenesis</keyword>
<evidence type="ECO:0000256" key="5">
    <source>
        <dbReference type="HAMAP-Rule" id="MF_00651"/>
    </source>
</evidence>
<organism evidence="7 8">
    <name type="scientific">Hallerella succinigenes</name>
    <dbReference type="NCBI Taxonomy" id="1896222"/>
    <lineage>
        <taxon>Bacteria</taxon>
        <taxon>Pseudomonadati</taxon>
        <taxon>Fibrobacterota</taxon>
        <taxon>Fibrobacteria</taxon>
        <taxon>Fibrobacterales</taxon>
        <taxon>Fibrobacteraceae</taxon>
        <taxon>Hallerella</taxon>
    </lineage>
</organism>
<dbReference type="Gene3D" id="3.30.420.140">
    <property type="entry name" value="YqgF/RNase H-like domain"/>
    <property type="match status" value="1"/>
</dbReference>
<evidence type="ECO:0000313" key="7">
    <source>
        <dbReference type="EMBL" id="PJJ42468.1"/>
    </source>
</evidence>
<dbReference type="InterPro" id="IPR037027">
    <property type="entry name" value="YqgF/RNaseH-like_dom_sf"/>
</dbReference>
<keyword evidence="1 5" id="KW-0963">Cytoplasm</keyword>
<evidence type="ECO:0000256" key="2">
    <source>
        <dbReference type="ARBA" id="ARBA00022517"/>
    </source>
</evidence>
<dbReference type="EC" id="3.1.-.-" evidence="5"/>
<name>A0A2M9A9V8_9BACT</name>
<dbReference type="Pfam" id="PF03652">
    <property type="entry name" value="RuvX"/>
    <property type="match status" value="1"/>
</dbReference>
<dbReference type="InterPro" id="IPR012337">
    <property type="entry name" value="RNaseH-like_sf"/>
</dbReference>
<evidence type="ECO:0000313" key="8">
    <source>
        <dbReference type="Proteomes" id="UP000231134"/>
    </source>
</evidence>
<dbReference type="EMBL" id="PGEX01000001">
    <property type="protein sequence ID" value="PJJ42468.1"/>
    <property type="molecule type" value="Genomic_DNA"/>
</dbReference>
<dbReference type="SUPFAM" id="SSF53098">
    <property type="entry name" value="Ribonuclease H-like"/>
    <property type="match status" value="1"/>
</dbReference>
<dbReference type="PANTHER" id="PTHR33317:SF4">
    <property type="entry name" value="POLYNUCLEOTIDYL TRANSFERASE, RIBONUCLEASE H-LIKE SUPERFAMILY PROTEIN"/>
    <property type="match status" value="1"/>
</dbReference>
<dbReference type="NCBIfam" id="TIGR00250">
    <property type="entry name" value="RNAse_H_YqgF"/>
    <property type="match status" value="1"/>
</dbReference>
<dbReference type="GO" id="GO:0004518">
    <property type="term" value="F:nuclease activity"/>
    <property type="evidence" value="ECO:0007669"/>
    <property type="project" value="UniProtKB-KW"/>
</dbReference>
<comment type="caution">
    <text evidence="7">The sequence shown here is derived from an EMBL/GenBank/DDBJ whole genome shotgun (WGS) entry which is preliminary data.</text>
</comment>
<keyword evidence="3 5" id="KW-0540">Nuclease</keyword>
<dbReference type="Proteomes" id="UP000231134">
    <property type="component" value="Unassembled WGS sequence"/>
</dbReference>
<dbReference type="GO" id="GO:0000967">
    <property type="term" value="P:rRNA 5'-end processing"/>
    <property type="evidence" value="ECO:0007669"/>
    <property type="project" value="UniProtKB-UniRule"/>
</dbReference>
<dbReference type="InterPro" id="IPR005227">
    <property type="entry name" value="YqgF"/>
</dbReference>
<dbReference type="CDD" id="cd16964">
    <property type="entry name" value="YqgF"/>
    <property type="match status" value="1"/>
</dbReference>
<dbReference type="SMART" id="SM00732">
    <property type="entry name" value="YqgFc"/>
    <property type="match status" value="1"/>
</dbReference>
<evidence type="ECO:0000256" key="3">
    <source>
        <dbReference type="ARBA" id="ARBA00022722"/>
    </source>
</evidence>
<gene>
    <name evidence="7" type="ORF">BGX16_2497</name>
</gene>
<dbReference type="AlphaFoldDB" id="A0A2M9A9V8"/>
<dbReference type="GO" id="GO:0016788">
    <property type="term" value="F:hydrolase activity, acting on ester bonds"/>
    <property type="evidence" value="ECO:0007669"/>
    <property type="project" value="UniProtKB-UniRule"/>
</dbReference>
<proteinExistence type="inferred from homology"/>